<sequence>MTFSTLDWTIVLVFIAANLVMGWFLGRGVKTAKEFNIGSGKTPWWAIGVSVIATYISALSFLGAPAWAYSDGLAALAIHLNYPIVILGVTAFFLPFFYNSGVASIYEYQERRFGPTSRAVMSTIFLVTQGLSTGAILYATALVLQFITGIPIPWAIVAITILALIYTTMGGMLAVIWTDVFQAAVLFGGAIVIMIALFVLMPEPIGEVLANLKAAGRLSAIDLTPDPTVPTTIWSGLIGMTLFHVTVYGANQMMVQRTLGAKSIGDAKKSYLLMGYAAFPIYFLFFFIGVLAWGYYQGRPFENTNDIILQFALDSGIPGLLGILAAAVLAASMSTLSSAFNSMATASVVDFYERYFRKGASDAHYLAATRIMTLVWGAIIIVPAILYANSTGSILEVLSKIGSYFVGAKLGMYGLGFFSRHTTERGLLVGVFVGFVVIWAVATRTDIAWPWYCLIGGGATMGVGWIASRLLSGKQADWSPYSIPGQRARFEASGAPTSIDGWSTVPGRIDPRSLWLVVYLAATIAGLIALEALV</sequence>
<dbReference type="NCBIfam" id="TIGR00813">
    <property type="entry name" value="sss"/>
    <property type="match status" value="1"/>
</dbReference>
<dbReference type="GO" id="GO:0098660">
    <property type="term" value="P:inorganic ion transmembrane transport"/>
    <property type="evidence" value="ECO:0007669"/>
    <property type="project" value="UniProtKB-ARBA"/>
</dbReference>
<feature type="transmembrane region" description="Helical" evidence="15">
    <location>
        <begin position="6"/>
        <end position="25"/>
    </location>
</feature>
<evidence type="ECO:0000256" key="12">
    <source>
        <dbReference type="ARBA" id="ARBA00023201"/>
    </source>
</evidence>
<protein>
    <submittedName>
        <fullName evidence="16">Sodium transporter</fullName>
    </submittedName>
</protein>
<keyword evidence="6" id="KW-0769">Symport</keyword>
<evidence type="ECO:0000256" key="3">
    <source>
        <dbReference type="ARBA" id="ARBA00022448"/>
    </source>
</evidence>
<evidence type="ECO:0000256" key="9">
    <source>
        <dbReference type="ARBA" id="ARBA00023065"/>
    </source>
</evidence>
<feature type="transmembrane region" description="Helical" evidence="15">
    <location>
        <begin position="448"/>
        <end position="467"/>
    </location>
</feature>
<proteinExistence type="inferred from homology"/>
<keyword evidence="9" id="KW-0406">Ion transport</keyword>
<accession>A0A258FHJ9</accession>
<comment type="catalytic activity">
    <reaction evidence="13">
        <text>iodide(out) + 2 Na(+)(out) = iodide(in) + 2 Na(+)(in)</text>
        <dbReference type="Rhea" id="RHEA:71207"/>
        <dbReference type="ChEBI" id="CHEBI:16382"/>
        <dbReference type="ChEBI" id="CHEBI:29101"/>
    </reaction>
</comment>
<comment type="subcellular location">
    <subcellularLocation>
        <location evidence="1">Cell membrane</location>
        <topology evidence="1">Multi-pass membrane protein</topology>
    </subcellularLocation>
</comment>
<evidence type="ECO:0000256" key="10">
    <source>
        <dbReference type="ARBA" id="ARBA00023136"/>
    </source>
</evidence>
<dbReference type="Gene3D" id="1.20.1730.10">
    <property type="entry name" value="Sodium/glucose cotransporter"/>
    <property type="match status" value="1"/>
</dbReference>
<evidence type="ECO:0000256" key="5">
    <source>
        <dbReference type="ARBA" id="ARBA00022692"/>
    </source>
</evidence>
<evidence type="ECO:0000313" key="17">
    <source>
        <dbReference type="Proteomes" id="UP000215595"/>
    </source>
</evidence>
<dbReference type="CDD" id="cd11494">
    <property type="entry name" value="SLC5sbd_NIS-like_u2"/>
    <property type="match status" value="1"/>
</dbReference>
<evidence type="ECO:0000256" key="7">
    <source>
        <dbReference type="ARBA" id="ARBA00022989"/>
    </source>
</evidence>
<keyword evidence="11" id="KW-0325">Glycoprotein</keyword>
<feature type="transmembrane region" description="Helical" evidence="15">
    <location>
        <begin position="401"/>
        <end position="419"/>
    </location>
</feature>
<feature type="transmembrane region" description="Helical" evidence="15">
    <location>
        <begin position="316"/>
        <end position="344"/>
    </location>
</feature>
<feature type="transmembrane region" description="Helical" evidence="15">
    <location>
        <begin position="45"/>
        <end position="68"/>
    </location>
</feature>
<feature type="transmembrane region" description="Helical" evidence="15">
    <location>
        <begin position="152"/>
        <end position="176"/>
    </location>
</feature>
<dbReference type="PROSITE" id="PS00456">
    <property type="entry name" value="NA_SOLUT_SYMP_1"/>
    <property type="match status" value="1"/>
</dbReference>
<comment type="similarity">
    <text evidence="2 14">Belongs to the sodium:solute symporter (SSF) (TC 2.A.21) family.</text>
</comment>
<name>A0A258FHJ9_9CAUL</name>
<dbReference type="AlphaFoldDB" id="A0A258FHJ9"/>
<keyword evidence="12" id="KW-0739">Sodium transport</keyword>
<evidence type="ECO:0000256" key="15">
    <source>
        <dbReference type="SAM" id="Phobius"/>
    </source>
</evidence>
<evidence type="ECO:0000256" key="11">
    <source>
        <dbReference type="ARBA" id="ARBA00023180"/>
    </source>
</evidence>
<keyword evidence="10 15" id="KW-0472">Membrane</keyword>
<gene>
    <name evidence="16" type="ORF">B7Z01_12335</name>
</gene>
<feature type="transmembrane region" description="Helical" evidence="15">
    <location>
        <begin position="365"/>
        <end position="389"/>
    </location>
</feature>
<keyword evidence="7 15" id="KW-1133">Transmembrane helix</keyword>
<feature type="transmembrane region" description="Helical" evidence="15">
    <location>
        <begin position="271"/>
        <end position="296"/>
    </location>
</feature>
<evidence type="ECO:0000256" key="2">
    <source>
        <dbReference type="ARBA" id="ARBA00006434"/>
    </source>
</evidence>
<dbReference type="InterPro" id="IPR018212">
    <property type="entry name" value="Na/solute_symporter_CS"/>
</dbReference>
<feature type="transmembrane region" description="Helical" evidence="15">
    <location>
        <begin position="514"/>
        <end position="533"/>
    </location>
</feature>
<feature type="transmembrane region" description="Helical" evidence="15">
    <location>
        <begin position="232"/>
        <end position="250"/>
    </location>
</feature>
<feature type="transmembrane region" description="Helical" evidence="15">
    <location>
        <begin position="80"/>
        <end position="98"/>
    </location>
</feature>
<dbReference type="Pfam" id="PF00474">
    <property type="entry name" value="SSF"/>
    <property type="match status" value="1"/>
</dbReference>
<dbReference type="InterPro" id="IPR001734">
    <property type="entry name" value="Na/solute_symporter"/>
</dbReference>
<dbReference type="Proteomes" id="UP000215595">
    <property type="component" value="Unassembled WGS sequence"/>
</dbReference>
<evidence type="ECO:0000256" key="8">
    <source>
        <dbReference type="ARBA" id="ARBA00023053"/>
    </source>
</evidence>
<organism evidence="16 17">
    <name type="scientific">Brevundimonas subvibrioides</name>
    <dbReference type="NCBI Taxonomy" id="74313"/>
    <lineage>
        <taxon>Bacteria</taxon>
        <taxon>Pseudomonadati</taxon>
        <taxon>Pseudomonadota</taxon>
        <taxon>Alphaproteobacteria</taxon>
        <taxon>Caulobacterales</taxon>
        <taxon>Caulobacteraceae</taxon>
        <taxon>Brevundimonas</taxon>
    </lineage>
</organism>
<feature type="transmembrane region" description="Helical" evidence="15">
    <location>
        <begin position="119"/>
        <end position="146"/>
    </location>
</feature>
<evidence type="ECO:0000313" key="16">
    <source>
        <dbReference type="EMBL" id="OYX31589.1"/>
    </source>
</evidence>
<evidence type="ECO:0000256" key="6">
    <source>
        <dbReference type="ARBA" id="ARBA00022847"/>
    </source>
</evidence>
<dbReference type="GO" id="GO:0015075">
    <property type="term" value="F:monoatomic ion transmembrane transporter activity"/>
    <property type="evidence" value="ECO:0007669"/>
    <property type="project" value="UniProtKB-ARBA"/>
</dbReference>
<feature type="transmembrane region" description="Helical" evidence="15">
    <location>
        <begin position="183"/>
        <end position="201"/>
    </location>
</feature>
<dbReference type="GO" id="GO:0005886">
    <property type="term" value="C:plasma membrane"/>
    <property type="evidence" value="ECO:0007669"/>
    <property type="project" value="UniProtKB-SubCell"/>
</dbReference>
<keyword evidence="8" id="KW-0915">Sodium</keyword>
<dbReference type="PROSITE" id="PS50283">
    <property type="entry name" value="NA_SOLUT_SYMP_3"/>
    <property type="match status" value="1"/>
</dbReference>
<feature type="transmembrane region" description="Helical" evidence="15">
    <location>
        <begin position="426"/>
        <end position="442"/>
    </location>
</feature>
<evidence type="ECO:0000256" key="1">
    <source>
        <dbReference type="ARBA" id="ARBA00004651"/>
    </source>
</evidence>
<keyword evidence="5 15" id="KW-0812">Transmembrane</keyword>
<evidence type="ECO:0000256" key="13">
    <source>
        <dbReference type="ARBA" id="ARBA00036099"/>
    </source>
</evidence>
<evidence type="ECO:0000256" key="4">
    <source>
        <dbReference type="ARBA" id="ARBA00022475"/>
    </source>
</evidence>
<dbReference type="PANTHER" id="PTHR42985">
    <property type="entry name" value="SODIUM-COUPLED MONOCARBOXYLATE TRANSPORTER"/>
    <property type="match status" value="1"/>
</dbReference>
<dbReference type="GO" id="GO:0006814">
    <property type="term" value="P:sodium ion transport"/>
    <property type="evidence" value="ECO:0007669"/>
    <property type="project" value="UniProtKB-KW"/>
</dbReference>
<dbReference type="InterPro" id="IPR038377">
    <property type="entry name" value="Na/Glc_symporter_sf"/>
</dbReference>
<reference evidence="16 17" key="1">
    <citation type="submission" date="2017-03" db="EMBL/GenBank/DDBJ databases">
        <title>Lifting the veil on microbial sulfur biogeochemistry in mining wastewaters.</title>
        <authorList>
            <person name="Kantor R.S."/>
            <person name="Colenbrander Nelson T."/>
            <person name="Marshall S."/>
            <person name="Bennett D."/>
            <person name="Apte S."/>
            <person name="Camacho D."/>
            <person name="Thomas B.C."/>
            <person name="Warren L.A."/>
            <person name="Banfield J.F."/>
        </authorList>
    </citation>
    <scope>NUCLEOTIDE SEQUENCE [LARGE SCALE GENOMIC DNA]</scope>
    <source>
        <strain evidence="16">32-69-9</strain>
    </source>
</reference>
<dbReference type="EMBL" id="NCEB01000030">
    <property type="protein sequence ID" value="OYX31589.1"/>
    <property type="molecule type" value="Genomic_DNA"/>
</dbReference>
<evidence type="ECO:0000256" key="14">
    <source>
        <dbReference type="RuleBase" id="RU362091"/>
    </source>
</evidence>
<comment type="caution">
    <text evidence="16">The sequence shown here is derived from an EMBL/GenBank/DDBJ whole genome shotgun (WGS) entry which is preliminary data.</text>
</comment>
<keyword evidence="3" id="KW-0813">Transport</keyword>
<keyword evidence="4" id="KW-1003">Cell membrane</keyword>
<dbReference type="PANTHER" id="PTHR42985:SF47">
    <property type="entry name" value="INTEGRAL MEMBRANE TRANSPORT PROTEIN"/>
    <property type="match status" value="1"/>
</dbReference>
<dbReference type="InterPro" id="IPR051163">
    <property type="entry name" value="Sodium:Solute_Symporter_SSF"/>
</dbReference>
<dbReference type="GO" id="GO:0015293">
    <property type="term" value="F:symporter activity"/>
    <property type="evidence" value="ECO:0007669"/>
    <property type="project" value="UniProtKB-KW"/>
</dbReference>